<dbReference type="EMBL" id="FLUN01000001">
    <property type="protein sequence ID" value="SBW00011.1"/>
    <property type="molecule type" value="Genomic_DNA"/>
</dbReference>
<gene>
    <name evidence="2" type="ORF">KL86CLO1_11285</name>
</gene>
<protein>
    <submittedName>
        <fullName evidence="2">Uncharacterized protein</fullName>
    </submittedName>
</protein>
<feature type="region of interest" description="Disordered" evidence="1">
    <location>
        <begin position="18"/>
        <end position="58"/>
    </location>
</feature>
<proteinExistence type="predicted"/>
<evidence type="ECO:0000313" key="2">
    <source>
        <dbReference type="EMBL" id="SBW00011.1"/>
    </source>
</evidence>
<reference evidence="2" key="1">
    <citation type="submission" date="2016-04" db="EMBL/GenBank/DDBJ databases">
        <authorList>
            <person name="Evans L.H."/>
            <person name="Alamgir A."/>
            <person name="Owens N."/>
            <person name="Weber N.D."/>
            <person name="Virtaneva K."/>
            <person name="Barbian K."/>
            <person name="Babar A."/>
            <person name="Rosenke K."/>
        </authorList>
    </citation>
    <scope>NUCLEOTIDE SEQUENCE</scope>
    <source>
        <strain evidence="2">86</strain>
    </source>
</reference>
<sequence length="58" mass="6794">MKKLIPLKKQSKRAKKAYHAKQRGSWHGVCPITRTVPSGRTYDRNRAKREDKASREPF</sequence>
<evidence type="ECO:0000256" key="1">
    <source>
        <dbReference type="SAM" id="MobiDB-lite"/>
    </source>
</evidence>
<name>A0A212JKR2_9FIRM</name>
<dbReference type="AlphaFoldDB" id="A0A212JKR2"/>
<feature type="compositionally biased region" description="Basic and acidic residues" evidence="1">
    <location>
        <begin position="41"/>
        <end position="58"/>
    </location>
</feature>
<organism evidence="2">
    <name type="scientific">uncultured Eubacteriales bacterium</name>
    <dbReference type="NCBI Taxonomy" id="172733"/>
    <lineage>
        <taxon>Bacteria</taxon>
        <taxon>Bacillati</taxon>
        <taxon>Bacillota</taxon>
        <taxon>Clostridia</taxon>
        <taxon>Eubacteriales</taxon>
        <taxon>environmental samples</taxon>
    </lineage>
</organism>
<accession>A0A212JKR2</accession>